<feature type="region of interest" description="Disordered" evidence="1">
    <location>
        <begin position="167"/>
        <end position="187"/>
    </location>
</feature>
<dbReference type="EMBL" id="AP004307">
    <property type="protein sequence ID" value="BAC83430.1"/>
    <property type="molecule type" value="Genomic_DNA"/>
</dbReference>
<sequence>MVAPCEKFRPYPSPPAHPRGHASSSPFPYFGRLSSHLLHPLSPPLLFSSSSPLQRAATVLTPPIAAGGRQRAAWARRSFAKSSPSSSSRGHLRRGVVTGSLRGRHRVIVVVSVTGSSPAAPHRGGTVAVAATFPPRAVAVLPGILRFMPSPAGGGKSGVILGGSGPHAARSDWSGAGRAASRRRWWR</sequence>
<gene>
    <name evidence="2" type="primary">P0534H07.13</name>
</gene>
<organism evidence="2 3">
    <name type="scientific">Oryza sativa subsp. japonica</name>
    <name type="common">Rice</name>
    <dbReference type="NCBI Taxonomy" id="39947"/>
    <lineage>
        <taxon>Eukaryota</taxon>
        <taxon>Viridiplantae</taxon>
        <taxon>Streptophyta</taxon>
        <taxon>Embryophyta</taxon>
        <taxon>Tracheophyta</taxon>
        <taxon>Spermatophyta</taxon>
        <taxon>Magnoliopsida</taxon>
        <taxon>Liliopsida</taxon>
        <taxon>Poales</taxon>
        <taxon>Poaceae</taxon>
        <taxon>BOP clade</taxon>
        <taxon>Oryzoideae</taxon>
        <taxon>Oryzeae</taxon>
        <taxon>Oryzinae</taxon>
        <taxon>Oryza</taxon>
        <taxon>Oryza sativa</taxon>
    </lineage>
</organism>
<evidence type="ECO:0000313" key="2">
    <source>
        <dbReference type="EMBL" id="BAC83430.1"/>
    </source>
</evidence>
<protein>
    <submittedName>
        <fullName evidence="2">Uncharacterized protein</fullName>
    </submittedName>
</protein>
<evidence type="ECO:0000256" key="1">
    <source>
        <dbReference type="SAM" id="MobiDB-lite"/>
    </source>
</evidence>
<reference evidence="3" key="1">
    <citation type="journal article" date="2005" name="Nature">
        <title>The map-based sequence of the rice genome.</title>
        <authorList>
            <consortium name="International rice genome sequencing project (IRGSP)"/>
            <person name="Matsumoto T."/>
            <person name="Wu J."/>
            <person name="Kanamori H."/>
            <person name="Katayose Y."/>
            <person name="Fujisawa M."/>
            <person name="Namiki N."/>
            <person name="Mizuno H."/>
            <person name="Yamamoto K."/>
            <person name="Antonio B.A."/>
            <person name="Baba T."/>
            <person name="Sakata K."/>
            <person name="Nagamura Y."/>
            <person name="Aoki H."/>
            <person name="Arikawa K."/>
            <person name="Arita K."/>
            <person name="Bito T."/>
            <person name="Chiden Y."/>
            <person name="Fujitsuka N."/>
            <person name="Fukunaka R."/>
            <person name="Hamada M."/>
            <person name="Harada C."/>
            <person name="Hayashi A."/>
            <person name="Hijishita S."/>
            <person name="Honda M."/>
            <person name="Hosokawa S."/>
            <person name="Ichikawa Y."/>
            <person name="Idonuma A."/>
            <person name="Iijima M."/>
            <person name="Ikeda M."/>
            <person name="Ikeno M."/>
            <person name="Ito K."/>
            <person name="Ito S."/>
            <person name="Ito T."/>
            <person name="Ito Y."/>
            <person name="Ito Y."/>
            <person name="Iwabuchi A."/>
            <person name="Kamiya K."/>
            <person name="Karasawa W."/>
            <person name="Kurita K."/>
            <person name="Katagiri S."/>
            <person name="Kikuta A."/>
            <person name="Kobayashi H."/>
            <person name="Kobayashi N."/>
            <person name="Machita K."/>
            <person name="Maehara T."/>
            <person name="Masukawa M."/>
            <person name="Mizubayashi T."/>
            <person name="Mukai Y."/>
            <person name="Nagasaki H."/>
            <person name="Nagata Y."/>
            <person name="Naito S."/>
            <person name="Nakashima M."/>
            <person name="Nakama Y."/>
            <person name="Nakamichi Y."/>
            <person name="Nakamura M."/>
            <person name="Meguro A."/>
            <person name="Negishi M."/>
            <person name="Ohta I."/>
            <person name="Ohta T."/>
            <person name="Okamoto M."/>
            <person name="Ono N."/>
            <person name="Saji S."/>
            <person name="Sakaguchi M."/>
            <person name="Sakai K."/>
            <person name="Shibata M."/>
            <person name="Shimokawa T."/>
            <person name="Song J."/>
            <person name="Takazaki Y."/>
            <person name="Terasawa K."/>
            <person name="Tsugane M."/>
            <person name="Tsuji K."/>
            <person name="Ueda S."/>
            <person name="Waki K."/>
            <person name="Yamagata H."/>
            <person name="Yamamoto M."/>
            <person name="Yamamoto S."/>
            <person name="Yamane H."/>
            <person name="Yoshiki S."/>
            <person name="Yoshihara R."/>
            <person name="Yukawa K."/>
            <person name="Zhong H."/>
            <person name="Yano M."/>
            <person name="Yuan Q."/>
            <person name="Ouyang S."/>
            <person name="Liu J."/>
            <person name="Jones K.M."/>
            <person name="Gansberger K."/>
            <person name="Moffat K."/>
            <person name="Hill J."/>
            <person name="Bera J."/>
            <person name="Fadrosh D."/>
            <person name="Jin S."/>
            <person name="Johri S."/>
            <person name="Kim M."/>
            <person name="Overton L."/>
            <person name="Reardon M."/>
            <person name="Tsitrin T."/>
            <person name="Vuong H."/>
            <person name="Weaver B."/>
            <person name="Ciecko A."/>
            <person name="Tallon L."/>
            <person name="Jackson J."/>
            <person name="Pai G."/>
            <person name="Aken S.V."/>
            <person name="Utterback T."/>
            <person name="Reidmuller S."/>
            <person name="Feldblyum T."/>
            <person name="Hsiao J."/>
            <person name="Zismann V."/>
            <person name="Iobst S."/>
            <person name="de Vazeille A.R."/>
            <person name="Buell C.R."/>
            <person name="Ying K."/>
            <person name="Li Y."/>
            <person name="Lu T."/>
            <person name="Huang Y."/>
            <person name="Zhao Q."/>
            <person name="Feng Q."/>
            <person name="Zhang L."/>
            <person name="Zhu J."/>
            <person name="Weng Q."/>
            <person name="Mu J."/>
            <person name="Lu Y."/>
            <person name="Fan D."/>
            <person name="Liu Y."/>
            <person name="Guan J."/>
            <person name="Zhang Y."/>
            <person name="Yu S."/>
            <person name="Liu X."/>
            <person name="Zhang Y."/>
            <person name="Hong G."/>
            <person name="Han B."/>
            <person name="Choisne N."/>
            <person name="Demange N."/>
            <person name="Orjeda G."/>
            <person name="Samain S."/>
            <person name="Cattolico L."/>
            <person name="Pelletier E."/>
            <person name="Couloux A."/>
            <person name="Segurens B."/>
            <person name="Wincker P."/>
            <person name="D'Hont A."/>
            <person name="Scarpelli C."/>
            <person name="Weissenbach J."/>
            <person name="Salanoubat M."/>
            <person name="Quetier F."/>
            <person name="Yu Y."/>
            <person name="Kim H.R."/>
            <person name="Rambo T."/>
            <person name="Currie J."/>
            <person name="Collura K."/>
            <person name="Luo M."/>
            <person name="Yang T."/>
            <person name="Ammiraju J.S.S."/>
            <person name="Engler F."/>
            <person name="Soderlund C."/>
            <person name="Wing R.A."/>
            <person name="Palmer L.E."/>
            <person name="de la Bastide M."/>
            <person name="Spiegel L."/>
            <person name="Nascimento L."/>
            <person name="Zutavern T."/>
            <person name="O'Shaughnessy A."/>
            <person name="Dike S."/>
            <person name="Dedhia N."/>
            <person name="Preston R."/>
            <person name="Balija V."/>
            <person name="McCombie W.R."/>
            <person name="Chow T."/>
            <person name="Chen H."/>
            <person name="Chung M."/>
            <person name="Chen C."/>
            <person name="Shaw J."/>
            <person name="Wu H."/>
            <person name="Hsiao K."/>
            <person name="Chao Y."/>
            <person name="Chu M."/>
            <person name="Cheng C."/>
            <person name="Hour A."/>
            <person name="Lee P."/>
            <person name="Lin S."/>
            <person name="Lin Y."/>
            <person name="Liou J."/>
            <person name="Liu S."/>
            <person name="Hsing Y."/>
            <person name="Raghuvanshi S."/>
            <person name="Mohanty A."/>
            <person name="Bharti A.K."/>
            <person name="Gaur A."/>
            <person name="Gupta V."/>
            <person name="Kumar D."/>
            <person name="Ravi V."/>
            <person name="Vij S."/>
            <person name="Kapur A."/>
            <person name="Khurana P."/>
            <person name="Khurana P."/>
            <person name="Khurana J.P."/>
            <person name="Tyagi A.K."/>
            <person name="Gaikwad K."/>
            <person name="Singh A."/>
            <person name="Dalal V."/>
            <person name="Srivastava S."/>
            <person name="Dixit A."/>
            <person name="Pal A.K."/>
            <person name="Ghazi I.A."/>
            <person name="Yadav M."/>
            <person name="Pandit A."/>
            <person name="Bhargava A."/>
            <person name="Sureshbabu K."/>
            <person name="Batra K."/>
            <person name="Sharma T.R."/>
            <person name="Mohapatra T."/>
            <person name="Singh N.K."/>
            <person name="Messing J."/>
            <person name="Nelson A.B."/>
            <person name="Fuks G."/>
            <person name="Kavchok S."/>
            <person name="Keizer G."/>
            <person name="Linton E."/>
            <person name="Llaca V."/>
            <person name="Song R."/>
            <person name="Tanyolac B."/>
            <person name="Young S."/>
            <person name="Ho-Il K."/>
            <person name="Hahn J.H."/>
            <person name="Sangsakoo G."/>
            <person name="Vanavichit A."/>
            <person name="de Mattos Luiz.A.T."/>
            <person name="Zimmer P.D."/>
            <person name="Malone G."/>
            <person name="Dellagostin O."/>
            <person name="de Oliveira A.C."/>
            <person name="Bevan M."/>
            <person name="Bancroft I."/>
            <person name="Minx P."/>
            <person name="Cordum H."/>
            <person name="Wilson R."/>
            <person name="Cheng Z."/>
            <person name="Jin W."/>
            <person name="Jiang J."/>
            <person name="Leong S.A."/>
            <person name="Iwama H."/>
            <person name="Gojobori T."/>
            <person name="Itoh T."/>
            <person name="Niimura Y."/>
            <person name="Fujii Y."/>
            <person name="Habara T."/>
            <person name="Sakai H."/>
            <person name="Sato Y."/>
            <person name="Wilson G."/>
            <person name="Kumar K."/>
            <person name="McCouch S."/>
            <person name="Juretic N."/>
            <person name="Hoen D."/>
            <person name="Wright S."/>
            <person name="Bruskiewich R."/>
            <person name="Bureau T."/>
            <person name="Miyao A."/>
            <person name="Hirochika H."/>
            <person name="Nishikawa T."/>
            <person name="Kadowaki K."/>
            <person name="Sugiura M."/>
            <person name="Burr B."/>
            <person name="Sasaki T."/>
        </authorList>
    </citation>
    <scope>NUCLEOTIDE SEQUENCE [LARGE SCALE GENOMIC DNA]</scope>
    <source>
        <strain evidence="3">cv. Nipponbare</strain>
    </source>
</reference>
<dbReference type="Proteomes" id="UP000000763">
    <property type="component" value="Chromosome 7"/>
</dbReference>
<dbReference type="AlphaFoldDB" id="Q6ZF01"/>
<proteinExistence type="predicted"/>
<accession>Q6ZF01</accession>
<evidence type="ECO:0000313" key="3">
    <source>
        <dbReference type="Proteomes" id="UP000000763"/>
    </source>
</evidence>
<feature type="region of interest" description="Disordered" evidence="1">
    <location>
        <begin position="1"/>
        <end position="23"/>
    </location>
</feature>
<name>Q6ZF01_ORYSJ</name>
<reference evidence="3" key="2">
    <citation type="journal article" date="2008" name="Nucleic Acids Res.">
        <title>The rice annotation project database (RAP-DB): 2008 update.</title>
        <authorList>
            <consortium name="The rice annotation project (RAP)"/>
        </authorList>
    </citation>
    <scope>GENOME REANNOTATION</scope>
    <source>
        <strain evidence="3">cv. Nipponbare</strain>
    </source>
</reference>